<feature type="transmembrane region" description="Helical" evidence="1">
    <location>
        <begin position="33"/>
        <end position="52"/>
    </location>
</feature>
<feature type="transmembrane region" description="Helical" evidence="1">
    <location>
        <begin position="7"/>
        <end position="27"/>
    </location>
</feature>
<proteinExistence type="predicted"/>
<dbReference type="EMBL" id="VJXY01000046">
    <property type="protein sequence ID" value="MBD6619741.1"/>
    <property type="molecule type" value="Genomic_DNA"/>
</dbReference>
<organism evidence="2 3">
    <name type="scientific">Komarekiella delphini-convector SJRDD-AB1</name>
    <dbReference type="NCBI Taxonomy" id="2593771"/>
    <lineage>
        <taxon>Bacteria</taxon>
        <taxon>Bacillati</taxon>
        <taxon>Cyanobacteriota</taxon>
        <taxon>Cyanophyceae</taxon>
        <taxon>Nostocales</taxon>
        <taxon>Nostocaceae</taxon>
        <taxon>Komarekiella</taxon>
        <taxon>Komarekiella delphini-convector</taxon>
    </lineage>
</organism>
<comment type="caution">
    <text evidence="2">The sequence shown here is derived from an EMBL/GenBank/DDBJ whole genome shotgun (WGS) entry which is preliminary data.</text>
</comment>
<protein>
    <submittedName>
        <fullName evidence="2">Uncharacterized protein</fullName>
    </submittedName>
</protein>
<evidence type="ECO:0000313" key="2">
    <source>
        <dbReference type="EMBL" id="MBD6619741.1"/>
    </source>
</evidence>
<evidence type="ECO:0000256" key="1">
    <source>
        <dbReference type="SAM" id="Phobius"/>
    </source>
</evidence>
<reference evidence="2" key="1">
    <citation type="submission" date="2019-07" db="EMBL/GenBank/DDBJ databases">
        <title>Toxilogical consequences of a new and cryptic species of cyanobacteria (Komarekiella delphini-convector) recovered from the epidermis of a bottlenose dolphin and 1500 ft. in the air.</title>
        <authorList>
            <person name="Brown A.O."/>
            <person name="Dvorak P."/>
            <person name="Villanueva C.D."/>
            <person name="Foss A.J."/>
            <person name="Garvey A.D."/>
            <person name="Gibson Q.A."/>
            <person name="Johansen J.R."/>
            <person name="Casamatta D.A."/>
        </authorList>
    </citation>
    <scope>NUCLEOTIDE SEQUENCE</scope>
    <source>
        <strain evidence="2">SJRDD-AB1</strain>
    </source>
</reference>
<gene>
    <name evidence="2" type="ORF">FNW02_28980</name>
</gene>
<keyword evidence="1" id="KW-0472">Membrane</keyword>
<keyword evidence="1" id="KW-1133">Transmembrane helix</keyword>
<evidence type="ECO:0000313" key="3">
    <source>
        <dbReference type="Proteomes" id="UP001165986"/>
    </source>
</evidence>
<name>A0AA40VUI2_9NOST</name>
<sequence>MKPNNTLRLSVASVAALGFLALGYFGVQYFGRNNMFTIAAAVGGAGAISYVLQKPAQPETPTAPIKTQRKGKKS</sequence>
<keyword evidence="1" id="KW-0812">Transmembrane</keyword>
<accession>A0AA40VUI2</accession>
<dbReference type="AlphaFoldDB" id="A0AA40VUI2"/>
<dbReference type="RefSeq" id="WP_191760933.1">
    <property type="nucleotide sequence ID" value="NZ_VJXY01000046.1"/>
</dbReference>
<keyword evidence="3" id="KW-1185">Reference proteome</keyword>
<dbReference type="Proteomes" id="UP001165986">
    <property type="component" value="Unassembled WGS sequence"/>
</dbReference>